<feature type="region of interest" description="Disordered" evidence="5">
    <location>
        <begin position="143"/>
        <end position="175"/>
    </location>
</feature>
<gene>
    <name evidence="7" type="ORF">OMED0929_LOCUS654</name>
    <name evidence="8" type="ORF">OMED0936_LOCUS715</name>
</gene>
<dbReference type="InterPro" id="IPR032640">
    <property type="entry name" value="AMPK1_CBM"/>
</dbReference>
<organism evidence="7">
    <name type="scientific">Ostreococcus mediterraneus</name>
    <dbReference type="NCBI Taxonomy" id="1486918"/>
    <lineage>
        <taxon>Eukaryota</taxon>
        <taxon>Viridiplantae</taxon>
        <taxon>Chlorophyta</taxon>
        <taxon>Mamiellophyceae</taxon>
        <taxon>Mamiellales</taxon>
        <taxon>Bathycoccaceae</taxon>
        <taxon>Ostreococcus</taxon>
    </lineage>
</organism>
<name>A0A6T5SRX4_9CHLO</name>
<accession>A0A6T5SRX4</accession>
<dbReference type="InterPro" id="IPR000644">
    <property type="entry name" value="CBS_dom"/>
</dbReference>
<protein>
    <recommendedName>
        <fullName evidence="6">CBS domain-containing protein</fullName>
    </recommendedName>
</protein>
<dbReference type="EMBL" id="HBEW01000776">
    <property type="protein sequence ID" value="CAD8576394.1"/>
    <property type="molecule type" value="Transcribed_RNA"/>
</dbReference>
<feature type="compositionally biased region" description="Basic and acidic residues" evidence="5">
    <location>
        <begin position="202"/>
        <end position="212"/>
    </location>
</feature>
<keyword evidence="2" id="KW-0677">Repeat</keyword>
<dbReference type="PANTHER" id="PTHR13780">
    <property type="entry name" value="AMP-ACTIVATED PROTEIN KINASE, GAMMA REGULATORY SUBUNIT"/>
    <property type="match status" value="1"/>
</dbReference>
<dbReference type="PROSITE" id="PS51371">
    <property type="entry name" value="CBS"/>
    <property type="match status" value="2"/>
</dbReference>
<dbReference type="Gene3D" id="2.60.40.10">
    <property type="entry name" value="Immunoglobulins"/>
    <property type="match status" value="1"/>
</dbReference>
<dbReference type="CDD" id="cd02859">
    <property type="entry name" value="E_set_AMPKbeta_like_N"/>
    <property type="match status" value="1"/>
</dbReference>
<feature type="region of interest" description="Disordered" evidence="5">
    <location>
        <begin position="188"/>
        <end position="215"/>
    </location>
</feature>
<evidence type="ECO:0000313" key="8">
    <source>
        <dbReference type="EMBL" id="CAD8727791.1"/>
    </source>
</evidence>
<evidence type="ECO:0000256" key="2">
    <source>
        <dbReference type="ARBA" id="ARBA00022737"/>
    </source>
</evidence>
<dbReference type="SMART" id="SM00116">
    <property type="entry name" value="CBS"/>
    <property type="match status" value="3"/>
</dbReference>
<dbReference type="InterPro" id="IPR046342">
    <property type="entry name" value="CBS_dom_sf"/>
</dbReference>
<evidence type="ECO:0000256" key="3">
    <source>
        <dbReference type="ARBA" id="ARBA00023122"/>
    </source>
</evidence>
<feature type="domain" description="CBS" evidence="6">
    <location>
        <begin position="549"/>
        <end position="606"/>
    </location>
</feature>
<comment type="similarity">
    <text evidence="1">Belongs to the 5'-AMP-activated protein kinase gamma subunit family.</text>
</comment>
<dbReference type="SUPFAM" id="SSF81296">
    <property type="entry name" value="E set domains"/>
    <property type="match status" value="1"/>
</dbReference>
<feature type="compositionally biased region" description="Low complexity" evidence="5">
    <location>
        <begin position="29"/>
        <end position="40"/>
    </location>
</feature>
<feature type="domain" description="CBS" evidence="6">
    <location>
        <begin position="256"/>
        <end position="317"/>
    </location>
</feature>
<evidence type="ECO:0000313" key="7">
    <source>
        <dbReference type="EMBL" id="CAD8576394.1"/>
    </source>
</evidence>
<evidence type="ECO:0000256" key="5">
    <source>
        <dbReference type="SAM" id="MobiDB-lite"/>
    </source>
</evidence>
<dbReference type="SUPFAM" id="SSF54631">
    <property type="entry name" value="CBS-domain pair"/>
    <property type="match status" value="2"/>
</dbReference>
<dbReference type="AlphaFoldDB" id="A0A6T5SRX4"/>
<dbReference type="EMBL" id="HBFF01000897">
    <property type="protein sequence ID" value="CAD8727791.1"/>
    <property type="molecule type" value="Transcribed_RNA"/>
</dbReference>
<keyword evidence="3 4" id="KW-0129">CBS domain</keyword>
<sequence>MSTRSSHERSRRATAANASMSGGDGAQRASGGSSFADSSVHSASADAGGDVFPTRFAWAYGGGSVHLCGSFTNWLETVPMARDDGATSGDGTRTFTVVCDLPPGYHQYKFIVDGQWRHDENQAFIQDPLGNVNNWLYVKPTSGGGTPVAPTRAEPTPRSAPVPVPMSSVPAPSGESGGMDWMDHAAAASTRDRAGQVKSRRTSMEISREGREMAMVSDDVESAVRPATGGLGAVGEGDTSSARVLEFLQEHTAYELIPESNKVVVLDTALPVRQAFHAFYDQGIYAAPLWDESKQNFVGLLSAGDFIDIMRRLTQALADRDDLSDADLDAYTIQLVRDEYEKEGLKQRHLINVRPEDSLHHVALTMIEAGVHNVPVLSYGSVCPAGGSASCSNTSGTPQLLHVTNLAEILACLNRHFRGIPSALPLFSQPIGALPLGTWTERFGGSRSKPIPPMGTGIDERYLVRQLYPIRAVTPDASIEVVFDVLHGISALPIVNEHGVLMDLYARGDVIRLAANSAYRSIPLKNLSVAQALGAARPTTLTEQNDPSSTHYGRFSTCVRGDTLRTALEMLSLPNIRRLIVVDPTTKHVEGVVSLSDVFSFLIDHS</sequence>
<dbReference type="InterPro" id="IPR013783">
    <property type="entry name" value="Ig-like_fold"/>
</dbReference>
<feature type="region of interest" description="Disordered" evidence="5">
    <location>
        <begin position="1"/>
        <end position="40"/>
    </location>
</feature>
<dbReference type="Pfam" id="PF16561">
    <property type="entry name" value="AMPK1_CBM"/>
    <property type="match status" value="1"/>
</dbReference>
<dbReference type="Gene3D" id="3.10.580.10">
    <property type="entry name" value="CBS-domain"/>
    <property type="match status" value="2"/>
</dbReference>
<evidence type="ECO:0000259" key="6">
    <source>
        <dbReference type="PROSITE" id="PS51371"/>
    </source>
</evidence>
<reference evidence="7" key="1">
    <citation type="submission" date="2021-01" db="EMBL/GenBank/DDBJ databases">
        <authorList>
            <person name="Corre E."/>
            <person name="Pelletier E."/>
            <person name="Niang G."/>
            <person name="Scheremetjew M."/>
            <person name="Finn R."/>
            <person name="Kale V."/>
            <person name="Holt S."/>
            <person name="Cochrane G."/>
            <person name="Meng A."/>
            <person name="Brown T."/>
            <person name="Cohen L."/>
        </authorList>
    </citation>
    <scope>NUCLEOTIDE SEQUENCE</scope>
    <source>
        <strain evidence="7">Clade-D-RCC2572</strain>
        <strain evidence="8">Clade-D-RCC2573</strain>
    </source>
</reference>
<dbReference type="InterPro" id="IPR014756">
    <property type="entry name" value="Ig_E-set"/>
</dbReference>
<dbReference type="InterPro" id="IPR050511">
    <property type="entry name" value="AMPK_gamma/SDS23_families"/>
</dbReference>
<dbReference type="Pfam" id="PF00571">
    <property type="entry name" value="CBS"/>
    <property type="match status" value="2"/>
</dbReference>
<proteinExistence type="inferred from homology"/>
<dbReference type="PANTHER" id="PTHR13780:SF35">
    <property type="entry name" value="LD22662P"/>
    <property type="match status" value="1"/>
</dbReference>
<evidence type="ECO:0000256" key="1">
    <source>
        <dbReference type="ARBA" id="ARBA00006750"/>
    </source>
</evidence>
<evidence type="ECO:0000256" key="4">
    <source>
        <dbReference type="PROSITE-ProRule" id="PRU00703"/>
    </source>
</evidence>